<evidence type="ECO:0000256" key="2">
    <source>
        <dbReference type="ARBA" id="ARBA00005992"/>
    </source>
</evidence>
<dbReference type="OrthoDB" id="9787225at2"/>
<reference evidence="13" key="1">
    <citation type="submission" date="2015-12" db="EMBL/GenBank/DDBJ databases">
        <authorList>
            <person name="Tikhonova T.V."/>
            <person name="Pavlov A.R."/>
            <person name="Beletsky A.V."/>
            <person name="Mardanov A.V."/>
            <person name="Sorokin D.Y."/>
            <person name="Ravin N.V."/>
            <person name="Popov V.O."/>
        </authorList>
    </citation>
    <scope>NUCLEOTIDE SEQUENCE</scope>
    <source>
        <strain evidence="13">DSM 14787</strain>
    </source>
</reference>
<accession>L0DXP4</accession>
<dbReference type="AlphaFoldDB" id="L0DXP4"/>
<dbReference type="GO" id="GO:0016757">
    <property type="term" value="F:glycosyltransferase activity"/>
    <property type="evidence" value="ECO:0007669"/>
    <property type="project" value="UniProtKB-KW"/>
</dbReference>
<evidence type="ECO:0000313" key="13">
    <source>
        <dbReference type="EMBL" id="AGA33813.1"/>
    </source>
</evidence>
<dbReference type="UniPathway" id="UPA00219"/>
<proteinExistence type="inferred from homology"/>
<dbReference type="PANTHER" id="PTHR30582">
    <property type="entry name" value="L,D-TRANSPEPTIDASE"/>
    <property type="match status" value="1"/>
</dbReference>
<dbReference type="PANTHER" id="PTHR30582:SF24">
    <property type="entry name" value="L,D-TRANSPEPTIDASE ERFK_SRFK-RELATED"/>
    <property type="match status" value="1"/>
</dbReference>
<feature type="chain" id="PRO_5003940519" evidence="11">
    <location>
        <begin position="32"/>
        <end position="324"/>
    </location>
</feature>
<keyword evidence="11" id="KW-0732">Signal</keyword>
<feature type="active site" description="Proton donor/acceptor" evidence="9">
    <location>
        <position position="202"/>
    </location>
</feature>
<dbReference type="Proteomes" id="UP000010809">
    <property type="component" value="Chromosome"/>
</dbReference>
<sequence>MSISQSWSRVVRQAWIPGLCAWLLVAAAAAAEPWPPGHYPLPETGDVIGEIQVVRVRGDETLIDVARRHNVGYEEIRMANPDVSIWAPEAGAEVVIPGRYILPDAPREGIVVNLSEMRLYYYSSEDVVETYPISVGRDGFATPVGLTRTTIKVKDPSWNPPRSMREEAAARGEPPPEVVPPGPDNPLGRHAILLGLPSYLIHGTNRPDGVGMRVSRGCIRMFPEDIESLFERVHAGTPVNIIDQPFKAGRTEDGRILVQSFPQLEENVGSFEPLNNAVEMVRRASGGEELSPVAYARLRALVEEPDGLAVPLERPVARLLSVPE</sequence>
<name>L0DXP4_THIND</name>
<dbReference type="Pfam" id="PF03734">
    <property type="entry name" value="YkuD"/>
    <property type="match status" value="1"/>
</dbReference>
<comment type="pathway">
    <text evidence="1 9">Cell wall biogenesis; peptidoglycan biosynthesis.</text>
</comment>
<evidence type="ECO:0000259" key="12">
    <source>
        <dbReference type="PROSITE" id="PS52029"/>
    </source>
</evidence>
<dbReference type="EMBL" id="CP003989">
    <property type="protein sequence ID" value="AGA33813.1"/>
    <property type="molecule type" value="Genomic_DNA"/>
</dbReference>
<evidence type="ECO:0000256" key="6">
    <source>
        <dbReference type="ARBA" id="ARBA00022960"/>
    </source>
</evidence>
<dbReference type="InterPro" id="IPR018392">
    <property type="entry name" value="LysM"/>
</dbReference>
<dbReference type="GO" id="GO:0018104">
    <property type="term" value="P:peptidoglycan-protein cross-linking"/>
    <property type="evidence" value="ECO:0007669"/>
    <property type="project" value="TreeGrafter"/>
</dbReference>
<dbReference type="CDD" id="cd00118">
    <property type="entry name" value="LysM"/>
    <property type="match status" value="1"/>
</dbReference>
<dbReference type="Gene3D" id="2.40.440.10">
    <property type="entry name" value="L,D-transpeptidase catalytic domain-like"/>
    <property type="match status" value="1"/>
</dbReference>
<gene>
    <name evidence="13" type="primary">ynhG [H]</name>
    <name evidence="13" type="ordered locus">TVNIR_2157</name>
</gene>
<dbReference type="InterPro" id="IPR005490">
    <property type="entry name" value="LD_TPept_cat_dom"/>
</dbReference>
<evidence type="ECO:0000256" key="10">
    <source>
        <dbReference type="SAM" id="MobiDB-lite"/>
    </source>
</evidence>
<comment type="similarity">
    <text evidence="2">Belongs to the YkuD family.</text>
</comment>
<evidence type="ECO:0000256" key="3">
    <source>
        <dbReference type="ARBA" id="ARBA00022676"/>
    </source>
</evidence>
<dbReference type="STRING" id="1255043.TVNIR_2157"/>
<evidence type="ECO:0000256" key="1">
    <source>
        <dbReference type="ARBA" id="ARBA00004752"/>
    </source>
</evidence>
<keyword evidence="14" id="KW-1185">Reference proteome</keyword>
<keyword evidence="6 9" id="KW-0133">Cell shape</keyword>
<evidence type="ECO:0000256" key="5">
    <source>
        <dbReference type="ARBA" id="ARBA00022801"/>
    </source>
</evidence>
<organism evidence="13 14">
    <name type="scientific">Thioalkalivibrio nitratireducens (strain DSM 14787 / UNIQEM 213 / ALEN2)</name>
    <dbReference type="NCBI Taxonomy" id="1255043"/>
    <lineage>
        <taxon>Bacteria</taxon>
        <taxon>Pseudomonadati</taxon>
        <taxon>Pseudomonadota</taxon>
        <taxon>Gammaproteobacteria</taxon>
        <taxon>Chromatiales</taxon>
        <taxon>Ectothiorhodospiraceae</taxon>
        <taxon>Thioalkalivibrio</taxon>
    </lineage>
</organism>
<keyword evidence="3" id="KW-0328">Glycosyltransferase</keyword>
<dbReference type="PATRIC" id="fig|1255043.3.peg.2175"/>
<keyword evidence="7 9" id="KW-0573">Peptidoglycan synthesis</keyword>
<dbReference type="SUPFAM" id="SSF141523">
    <property type="entry name" value="L,D-transpeptidase catalytic domain-like"/>
    <property type="match status" value="1"/>
</dbReference>
<dbReference type="RefSeq" id="WP_015258936.1">
    <property type="nucleotide sequence ID" value="NC_019902.2"/>
</dbReference>
<evidence type="ECO:0000313" key="14">
    <source>
        <dbReference type="Proteomes" id="UP000010809"/>
    </source>
</evidence>
<dbReference type="eggNOG" id="COG1376">
    <property type="taxonomic scope" value="Bacteria"/>
</dbReference>
<dbReference type="InterPro" id="IPR050979">
    <property type="entry name" value="LD-transpeptidase"/>
</dbReference>
<feature type="signal peptide" evidence="11">
    <location>
        <begin position="1"/>
        <end position="31"/>
    </location>
</feature>
<feature type="active site" description="Nucleophile" evidence="9">
    <location>
        <position position="218"/>
    </location>
</feature>
<feature type="domain" description="L,D-TPase catalytic" evidence="12">
    <location>
        <begin position="108"/>
        <end position="242"/>
    </location>
</feature>
<protein>
    <submittedName>
        <fullName evidence="13">ErfK/YbiS/YcfS/YnhG family protein</fullName>
    </submittedName>
</protein>
<dbReference type="GO" id="GO:0071555">
    <property type="term" value="P:cell wall organization"/>
    <property type="evidence" value="ECO:0007669"/>
    <property type="project" value="UniProtKB-UniRule"/>
</dbReference>
<dbReference type="CDD" id="cd16913">
    <property type="entry name" value="YkuD_like"/>
    <property type="match status" value="1"/>
</dbReference>
<keyword evidence="4" id="KW-0808">Transferase</keyword>
<keyword evidence="8 9" id="KW-0961">Cell wall biogenesis/degradation</keyword>
<evidence type="ECO:0000256" key="7">
    <source>
        <dbReference type="ARBA" id="ARBA00022984"/>
    </source>
</evidence>
<feature type="region of interest" description="Disordered" evidence="10">
    <location>
        <begin position="152"/>
        <end position="180"/>
    </location>
</feature>
<dbReference type="PROSITE" id="PS52029">
    <property type="entry name" value="LD_TPASE"/>
    <property type="match status" value="1"/>
</dbReference>
<evidence type="ECO:0000256" key="9">
    <source>
        <dbReference type="PROSITE-ProRule" id="PRU01373"/>
    </source>
</evidence>
<dbReference type="GO" id="GO:0008360">
    <property type="term" value="P:regulation of cell shape"/>
    <property type="evidence" value="ECO:0007669"/>
    <property type="project" value="UniProtKB-UniRule"/>
</dbReference>
<dbReference type="KEGG" id="tni:TVNIR_2157"/>
<dbReference type="GO" id="GO:0071972">
    <property type="term" value="F:peptidoglycan L,D-transpeptidase activity"/>
    <property type="evidence" value="ECO:0007669"/>
    <property type="project" value="TreeGrafter"/>
</dbReference>
<keyword evidence="5" id="KW-0378">Hydrolase</keyword>
<evidence type="ECO:0000256" key="8">
    <source>
        <dbReference type="ARBA" id="ARBA00023316"/>
    </source>
</evidence>
<evidence type="ECO:0000256" key="11">
    <source>
        <dbReference type="SAM" id="SignalP"/>
    </source>
</evidence>
<dbReference type="GO" id="GO:0005576">
    <property type="term" value="C:extracellular region"/>
    <property type="evidence" value="ECO:0007669"/>
    <property type="project" value="TreeGrafter"/>
</dbReference>
<dbReference type="InterPro" id="IPR038063">
    <property type="entry name" value="Transpep_catalytic_dom"/>
</dbReference>
<evidence type="ECO:0000256" key="4">
    <source>
        <dbReference type="ARBA" id="ARBA00022679"/>
    </source>
</evidence>
<dbReference type="HOGENOM" id="CLU_046834_1_0_6"/>